<dbReference type="GO" id="GO:0016020">
    <property type="term" value="C:membrane"/>
    <property type="evidence" value="ECO:0007669"/>
    <property type="project" value="InterPro"/>
</dbReference>
<proteinExistence type="inferred from homology"/>
<dbReference type="InterPro" id="IPR058627">
    <property type="entry name" value="MdtA-like_C"/>
</dbReference>
<evidence type="ECO:0000256" key="1">
    <source>
        <dbReference type="ARBA" id="ARBA00009477"/>
    </source>
</evidence>
<dbReference type="EMBL" id="UOFL01000053">
    <property type="protein sequence ID" value="VAW74171.1"/>
    <property type="molecule type" value="Genomic_DNA"/>
</dbReference>
<dbReference type="FunFam" id="2.40.30.170:FF:000010">
    <property type="entry name" value="Efflux RND transporter periplasmic adaptor subunit"/>
    <property type="match status" value="1"/>
</dbReference>
<dbReference type="InterPro" id="IPR006143">
    <property type="entry name" value="RND_pump_MFP"/>
</dbReference>
<name>A0A3B0Y389_9ZZZZ</name>
<evidence type="ECO:0000256" key="5">
    <source>
        <dbReference type="SAM" id="MobiDB-lite"/>
    </source>
</evidence>
<sequence length="478" mass="53269">MRLLSSIKWGSLFSLTWLLVACSGDASTSGQATTSEGAGDKPKLLFYRHPMDPKITSQTPKKGSMGMPYIAVYAKSKKKKVILFYRHPMDPKITSKTPKKGSMGMPYIAVYAKGDGEAEDDNAVKISPSIVNNMGIRTTTVRQGTLYRKIDTVAFVQFDEDKMSHVHMRAKGWVKNLKVRANGERVVKGQLLYEFYSPDLVNAQEEYLQALRSNNIGLMRASKSKLLSLDVSVRQINSIAKLRKVNQVIQVYAQQSGVVSKLNAREGMYITPQRRVMTLADLSSVWLHVQVFESQSNWVKVGQNATVRIRYLPGLTLTGKVDYIYPTLDAKTRTLQVRLRFNNPKEKLKPNMYAMATIDAMPETNIVIIPREALIRTGKEQRVVIALGGGKFNSRKVVAGIESDEQVQIIKGLKRGEKVVTSGQFLIDSEASLKASLSRMTESKDNNNNMSKPKEKNMAKSMSKKSSNKSVSAKTASE</sequence>
<dbReference type="GO" id="GO:0030288">
    <property type="term" value="C:outer membrane-bounded periplasmic space"/>
    <property type="evidence" value="ECO:0007669"/>
    <property type="project" value="TreeGrafter"/>
</dbReference>
<keyword evidence="2" id="KW-0813">Transport</keyword>
<dbReference type="Pfam" id="PF25919">
    <property type="entry name" value="BSH_CusB"/>
    <property type="match status" value="1"/>
</dbReference>
<dbReference type="NCBIfam" id="TIGR01730">
    <property type="entry name" value="RND_mfp"/>
    <property type="match status" value="1"/>
</dbReference>
<dbReference type="GO" id="GO:0015679">
    <property type="term" value="P:plasma membrane copper ion transport"/>
    <property type="evidence" value="ECO:0007669"/>
    <property type="project" value="TreeGrafter"/>
</dbReference>
<dbReference type="GO" id="GO:0022857">
    <property type="term" value="F:transmembrane transporter activity"/>
    <property type="evidence" value="ECO:0007669"/>
    <property type="project" value="InterPro"/>
</dbReference>
<evidence type="ECO:0000256" key="3">
    <source>
        <dbReference type="ARBA" id="ARBA00022729"/>
    </source>
</evidence>
<comment type="similarity">
    <text evidence="1">Belongs to the membrane fusion protein (MFP) (TC 8.A.1) family.</text>
</comment>
<evidence type="ECO:0000259" key="8">
    <source>
        <dbReference type="Pfam" id="PF25954"/>
    </source>
</evidence>
<keyword evidence="4" id="KW-0406">Ion transport</keyword>
<dbReference type="Pfam" id="PF25869">
    <property type="entry name" value="3HB_CusB"/>
    <property type="match status" value="1"/>
</dbReference>
<dbReference type="Pfam" id="PF25954">
    <property type="entry name" value="Beta-barrel_RND_2"/>
    <property type="match status" value="1"/>
</dbReference>
<feature type="domain" description="CusB-like three alpha-helical bundle" evidence="6">
    <location>
        <begin position="199"/>
        <end position="246"/>
    </location>
</feature>
<dbReference type="InterPro" id="IPR058790">
    <property type="entry name" value="BSH_CusB"/>
</dbReference>
<dbReference type="PANTHER" id="PTHR30097">
    <property type="entry name" value="CATION EFFLUX SYSTEM PROTEIN CUSB"/>
    <property type="match status" value="1"/>
</dbReference>
<evidence type="ECO:0000313" key="10">
    <source>
        <dbReference type="EMBL" id="VAW74171.1"/>
    </source>
</evidence>
<feature type="domain" description="Multidrug resistance protein MdtA-like C-terminal permuted SH3" evidence="9">
    <location>
        <begin position="365"/>
        <end position="423"/>
    </location>
</feature>
<evidence type="ECO:0000259" key="6">
    <source>
        <dbReference type="Pfam" id="PF25869"/>
    </source>
</evidence>
<dbReference type="PROSITE" id="PS51257">
    <property type="entry name" value="PROKAR_LIPOPROTEIN"/>
    <property type="match status" value="1"/>
</dbReference>
<dbReference type="Gene3D" id="2.40.30.170">
    <property type="match status" value="1"/>
</dbReference>
<dbReference type="GO" id="GO:0060003">
    <property type="term" value="P:copper ion export"/>
    <property type="evidence" value="ECO:0007669"/>
    <property type="project" value="TreeGrafter"/>
</dbReference>
<feature type="domain" description="CusB-like beta-barrel" evidence="8">
    <location>
        <begin position="284"/>
        <end position="359"/>
    </location>
</feature>
<dbReference type="PANTHER" id="PTHR30097:SF15">
    <property type="entry name" value="CATION EFFLUX SYSTEM PROTEIN CUSB"/>
    <property type="match status" value="1"/>
</dbReference>
<organism evidence="10">
    <name type="scientific">hydrothermal vent metagenome</name>
    <dbReference type="NCBI Taxonomy" id="652676"/>
    <lineage>
        <taxon>unclassified sequences</taxon>
        <taxon>metagenomes</taxon>
        <taxon>ecological metagenomes</taxon>
    </lineage>
</organism>
<evidence type="ECO:0000259" key="7">
    <source>
        <dbReference type="Pfam" id="PF25919"/>
    </source>
</evidence>
<feature type="region of interest" description="Disordered" evidence="5">
    <location>
        <begin position="437"/>
        <end position="478"/>
    </location>
</feature>
<evidence type="ECO:0000256" key="2">
    <source>
        <dbReference type="ARBA" id="ARBA00022448"/>
    </source>
</evidence>
<dbReference type="AlphaFoldDB" id="A0A3B0Y389"/>
<feature type="compositionally biased region" description="Low complexity" evidence="5">
    <location>
        <begin position="468"/>
        <end position="478"/>
    </location>
</feature>
<evidence type="ECO:0000259" key="9">
    <source>
        <dbReference type="Pfam" id="PF25967"/>
    </source>
</evidence>
<dbReference type="InterPro" id="IPR051909">
    <property type="entry name" value="MFP_Cation_Efflux"/>
</dbReference>
<protein>
    <submittedName>
        <fullName evidence="10">Cobalt/zinc/cadmium efflux RND transporter, membrane fusion protein, CzcB family</fullName>
    </submittedName>
</protein>
<dbReference type="SUPFAM" id="SSF111369">
    <property type="entry name" value="HlyD-like secretion proteins"/>
    <property type="match status" value="1"/>
</dbReference>
<dbReference type="InterPro" id="IPR058791">
    <property type="entry name" value="3HB_CusB"/>
</dbReference>
<reference evidence="10" key="1">
    <citation type="submission" date="2018-06" db="EMBL/GenBank/DDBJ databases">
        <authorList>
            <person name="Zhirakovskaya E."/>
        </authorList>
    </citation>
    <scope>NUCLEOTIDE SEQUENCE</scope>
</reference>
<gene>
    <name evidence="10" type="ORF">MNBD_GAMMA12-2893</name>
</gene>
<evidence type="ECO:0000256" key="4">
    <source>
        <dbReference type="ARBA" id="ARBA00023065"/>
    </source>
</evidence>
<feature type="domain" description="CusB-like barrel-sandwich hybrid" evidence="7">
    <location>
        <begin position="164"/>
        <end position="279"/>
    </location>
</feature>
<accession>A0A3B0Y389</accession>
<dbReference type="Pfam" id="PF25967">
    <property type="entry name" value="RND-MFP_C"/>
    <property type="match status" value="1"/>
</dbReference>
<dbReference type="InterPro" id="IPR058792">
    <property type="entry name" value="Beta-barrel_RND_2"/>
</dbReference>
<keyword evidence="3" id="KW-0732">Signal</keyword>
<dbReference type="Gene3D" id="6.10.140.730">
    <property type="match status" value="1"/>
</dbReference>
<dbReference type="FunFam" id="2.40.420.20:FF:000003">
    <property type="entry name" value="Cation efflux system protein cusB"/>
    <property type="match status" value="1"/>
</dbReference>
<dbReference type="GO" id="GO:0046914">
    <property type="term" value="F:transition metal ion binding"/>
    <property type="evidence" value="ECO:0007669"/>
    <property type="project" value="TreeGrafter"/>
</dbReference>
<dbReference type="Gene3D" id="2.40.420.20">
    <property type="match status" value="1"/>
</dbReference>